<evidence type="ECO:0000313" key="2">
    <source>
        <dbReference type="EMBL" id="MBI4595219.1"/>
    </source>
</evidence>
<dbReference type="Gene3D" id="3.90.850.10">
    <property type="entry name" value="Fumarylacetoacetase-like, C-terminal domain"/>
    <property type="match status" value="1"/>
</dbReference>
<dbReference type="PANTHER" id="PTHR43211:SF1">
    <property type="entry name" value="BLL6422 PROTEIN"/>
    <property type="match status" value="1"/>
</dbReference>
<protein>
    <submittedName>
        <fullName evidence="2">Fumarylacetoacetate hydrolase family protein</fullName>
    </submittedName>
</protein>
<evidence type="ECO:0000313" key="3">
    <source>
        <dbReference type="Proteomes" id="UP000772181"/>
    </source>
</evidence>
<proteinExistence type="predicted"/>
<dbReference type="EMBL" id="JACQWF010000116">
    <property type="protein sequence ID" value="MBI4595219.1"/>
    <property type="molecule type" value="Genomic_DNA"/>
</dbReference>
<dbReference type="GO" id="GO:0016787">
    <property type="term" value="F:hydrolase activity"/>
    <property type="evidence" value="ECO:0007669"/>
    <property type="project" value="UniProtKB-KW"/>
</dbReference>
<accession>A0A933GM01</accession>
<dbReference type="InterPro" id="IPR036663">
    <property type="entry name" value="Fumarylacetoacetase_C_sf"/>
</dbReference>
<dbReference type="AlphaFoldDB" id="A0A933GM01"/>
<feature type="domain" description="Fumarylacetoacetase-like C-terminal" evidence="1">
    <location>
        <begin position="110"/>
        <end position="337"/>
    </location>
</feature>
<dbReference type="Proteomes" id="UP000772181">
    <property type="component" value="Unassembled WGS sequence"/>
</dbReference>
<keyword evidence="2" id="KW-0378">Hydrolase</keyword>
<organism evidence="2 3">
    <name type="scientific">Tectimicrobiota bacterium</name>
    <dbReference type="NCBI Taxonomy" id="2528274"/>
    <lineage>
        <taxon>Bacteria</taxon>
        <taxon>Pseudomonadati</taxon>
        <taxon>Nitrospinota/Tectimicrobiota group</taxon>
        <taxon>Candidatus Tectimicrobiota</taxon>
    </lineage>
</organism>
<sequence length="339" mass="37608">MKLVTYVKSDEPGRNRIGVVIEERVIDLAAAQLWAQKLYGFPSFALPLEMMGLISSSEALNYMAELIRIIVQVGVGSFRDAHGQASFQEVELPLNKIRLKPPITRPATLRDFYAFEEHVKTAYANRGSEIPPEWYKFPAFYFSNPGAILGPDDEIPRPRASKALDYELEIACVIGKSGLDIPVERAEEFIAGYMIMNDWSARDIQREEMKLLLGPAKGKDFATSLGPYLVTKDEIEDIKVTRGEGGCLGSAYDLQMIARVNGIERSSGNWKNIYYTFSEMIARASAGTYLFPGDVIGSGTVGTGCLLELTRGSGPWLEPGDVVELEVERLGVLKNVIRR</sequence>
<dbReference type="InterPro" id="IPR011234">
    <property type="entry name" value="Fumarylacetoacetase-like_C"/>
</dbReference>
<dbReference type="PANTHER" id="PTHR43211">
    <property type="entry name" value="FUMARYLACETOACETATE HYDROLASE"/>
    <property type="match status" value="1"/>
</dbReference>
<gene>
    <name evidence="2" type="ORF">HY730_02450</name>
</gene>
<comment type="caution">
    <text evidence="2">The sequence shown here is derived from an EMBL/GenBank/DDBJ whole genome shotgun (WGS) entry which is preliminary data.</text>
</comment>
<name>A0A933GM01_UNCTE</name>
<evidence type="ECO:0000259" key="1">
    <source>
        <dbReference type="Pfam" id="PF01557"/>
    </source>
</evidence>
<dbReference type="Pfam" id="PF01557">
    <property type="entry name" value="FAA_hydrolase"/>
    <property type="match status" value="1"/>
</dbReference>
<reference evidence="2" key="1">
    <citation type="submission" date="2020-07" db="EMBL/GenBank/DDBJ databases">
        <title>Huge and variable diversity of episymbiotic CPR bacteria and DPANN archaea in groundwater ecosystems.</title>
        <authorList>
            <person name="He C.Y."/>
            <person name="Keren R."/>
            <person name="Whittaker M."/>
            <person name="Farag I.F."/>
            <person name="Doudna J."/>
            <person name="Cate J.H.D."/>
            <person name="Banfield J.F."/>
        </authorList>
    </citation>
    <scope>NUCLEOTIDE SEQUENCE</scope>
    <source>
        <strain evidence="2">NC_groundwater_1482_Ag_S-0.65um_47_24</strain>
    </source>
</reference>
<dbReference type="SUPFAM" id="SSF56529">
    <property type="entry name" value="FAH"/>
    <property type="match status" value="1"/>
</dbReference>